<evidence type="ECO:0000313" key="1">
    <source>
        <dbReference type="EMBL" id="JAD63501.1"/>
    </source>
</evidence>
<reference evidence="1" key="1">
    <citation type="submission" date="2014-09" db="EMBL/GenBank/DDBJ databases">
        <authorList>
            <person name="Magalhaes I.L.F."/>
            <person name="Oliveira U."/>
            <person name="Santos F.R."/>
            <person name="Vidigal T.H.D.A."/>
            <person name="Brescovit A.D."/>
            <person name="Santos A.J."/>
        </authorList>
    </citation>
    <scope>NUCLEOTIDE SEQUENCE</scope>
    <source>
        <tissue evidence="1">Shoot tissue taken approximately 20 cm above the soil surface</tissue>
    </source>
</reference>
<name>A0A0A9BJF5_ARUDO</name>
<dbReference type="AlphaFoldDB" id="A0A0A9BJF5"/>
<reference evidence="1" key="2">
    <citation type="journal article" date="2015" name="Data Brief">
        <title>Shoot transcriptome of the giant reed, Arundo donax.</title>
        <authorList>
            <person name="Barrero R.A."/>
            <person name="Guerrero F.D."/>
            <person name="Moolhuijzen P."/>
            <person name="Goolsby J.A."/>
            <person name="Tidwell J."/>
            <person name="Bellgard S.E."/>
            <person name="Bellgard M.I."/>
        </authorList>
    </citation>
    <scope>NUCLEOTIDE SEQUENCE</scope>
    <source>
        <tissue evidence="1">Shoot tissue taken approximately 20 cm above the soil surface</tissue>
    </source>
</reference>
<organism evidence="1">
    <name type="scientific">Arundo donax</name>
    <name type="common">Giant reed</name>
    <name type="synonym">Donax arundinaceus</name>
    <dbReference type="NCBI Taxonomy" id="35708"/>
    <lineage>
        <taxon>Eukaryota</taxon>
        <taxon>Viridiplantae</taxon>
        <taxon>Streptophyta</taxon>
        <taxon>Embryophyta</taxon>
        <taxon>Tracheophyta</taxon>
        <taxon>Spermatophyta</taxon>
        <taxon>Magnoliopsida</taxon>
        <taxon>Liliopsida</taxon>
        <taxon>Poales</taxon>
        <taxon>Poaceae</taxon>
        <taxon>PACMAD clade</taxon>
        <taxon>Arundinoideae</taxon>
        <taxon>Arundineae</taxon>
        <taxon>Arundo</taxon>
    </lineage>
</organism>
<sequence>MSNPQRARPVTSVCAATVTVRVWRQCFGSAEYDDCN</sequence>
<accession>A0A0A9BJF5</accession>
<dbReference type="EMBL" id="GBRH01234394">
    <property type="protein sequence ID" value="JAD63501.1"/>
    <property type="molecule type" value="Transcribed_RNA"/>
</dbReference>
<proteinExistence type="predicted"/>
<protein>
    <submittedName>
        <fullName evidence="1">Uncharacterized protein</fullName>
    </submittedName>
</protein>